<dbReference type="InterPro" id="IPR000182">
    <property type="entry name" value="GNAT_dom"/>
</dbReference>
<dbReference type="NCBIfam" id="NF007853">
    <property type="entry name" value="PRK10562.1"/>
    <property type="match status" value="1"/>
</dbReference>
<evidence type="ECO:0000259" key="3">
    <source>
        <dbReference type="PROSITE" id="PS51186"/>
    </source>
</evidence>
<accession>A0A8K0V6F6</accession>
<keyword evidence="1 4" id="KW-0808">Transferase</keyword>
<evidence type="ECO:0000313" key="5">
    <source>
        <dbReference type="Proteomes" id="UP000659047"/>
    </source>
</evidence>
<feature type="domain" description="N-acetyltransferase" evidence="3">
    <location>
        <begin position="1"/>
        <end position="142"/>
    </location>
</feature>
<proteinExistence type="predicted"/>
<dbReference type="EMBL" id="JAEPBH010000047">
    <property type="protein sequence ID" value="MBK4716646.1"/>
    <property type="molecule type" value="Genomic_DNA"/>
</dbReference>
<protein>
    <submittedName>
        <fullName evidence="4">N-acetyltransferase</fullName>
        <ecNumber evidence="4">2.3.1.-</ecNumber>
    </submittedName>
</protein>
<dbReference type="Pfam" id="PF13508">
    <property type="entry name" value="Acetyltransf_7"/>
    <property type="match status" value="1"/>
</dbReference>
<name>A0A8K0V6F6_9ENTR</name>
<dbReference type="PANTHER" id="PTHR43800:SF1">
    <property type="entry name" value="PEPTIDYL-LYSINE N-ACETYLTRANSFERASE YJAB"/>
    <property type="match status" value="1"/>
</dbReference>
<evidence type="ECO:0000313" key="4">
    <source>
        <dbReference type="EMBL" id="MBK4716646.1"/>
    </source>
</evidence>
<evidence type="ECO:0000256" key="1">
    <source>
        <dbReference type="ARBA" id="ARBA00022679"/>
    </source>
</evidence>
<reference evidence="4" key="1">
    <citation type="submission" date="2021-01" db="EMBL/GenBank/DDBJ databases">
        <title>Intestinitalea alba gen. nov., sp. nov., a novel genus of the family Enterobacteriaceae, isolated from the gut of the plastic-eating mealworm Tenebrio molitor L.</title>
        <authorList>
            <person name="Yang Y."/>
        </authorList>
    </citation>
    <scope>NUCLEOTIDE SEQUENCE</scope>
    <source>
        <strain evidence="4">BIT-L3</strain>
    </source>
</reference>
<dbReference type="PANTHER" id="PTHR43800">
    <property type="entry name" value="PEPTIDYL-LYSINE N-ACETYLTRANSFERASE YJAB"/>
    <property type="match status" value="1"/>
</dbReference>
<comment type="caution">
    <text evidence="4">The sequence shown here is derived from an EMBL/GenBank/DDBJ whole genome shotgun (WGS) entry which is preliminary data.</text>
</comment>
<dbReference type="PROSITE" id="PS51186">
    <property type="entry name" value="GNAT"/>
    <property type="match status" value="1"/>
</dbReference>
<dbReference type="EC" id="2.3.1.-" evidence="4"/>
<keyword evidence="5" id="KW-1185">Reference proteome</keyword>
<dbReference type="CDD" id="cd04301">
    <property type="entry name" value="NAT_SF"/>
    <property type="match status" value="1"/>
</dbReference>
<organism evidence="4 5">
    <name type="scientific">Tenebrionibacter intestinalis</name>
    <dbReference type="NCBI Taxonomy" id="2799638"/>
    <lineage>
        <taxon>Bacteria</taxon>
        <taxon>Pseudomonadati</taxon>
        <taxon>Pseudomonadota</taxon>
        <taxon>Gammaproteobacteria</taxon>
        <taxon>Enterobacterales</taxon>
        <taxon>Enterobacteriaceae</taxon>
        <taxon>Tenebrionibacter/Tenebrionicola group</taxon>
        <taxon>Tenebrionibacter</taxon>
    </lineage>
</organism>
<dbReference type="Gene3D" id="3.40.630.30">
    <property type="match status" value="1"/>
</dbReference>
<gene>
    <name evidence="4" type="ORF">JJB97_15165</name>
</gene>
<dbReference type="AlphaFoldDB" id="A0A8K0V6F6"/>
<evidence type="ECO:0000256" key="2">
    <source>
        <dbReference type="ARBA" id="ARBA00023315"/>
    </source>
</evidence>
<dbReference type="Proteomes" id="UP000659047">
    <property type="component" value="Unassembled WGS sequence"/>
</dbReference>
<dbReference type="GO" id="GO:0016747">
    <property type="term" value="F:acyltransferase activity, transferring groups other than amino-acyl groups"/>
    <property type="evidence" value="ECO:0007669"/>
    <property type="project" value="InterPro"/>
</dbReference>
<keyword evidence="2 4" id="KW-0012">Acyltransferase</keyword>
<sequence>MIRQAKHDDTPAILGLWLESTIAAHPFISAAYWHESLPYVRDIYLPYAHSWVYDENGIQGFISVLEQQFIGALFVRPDSQHRGAGRALMQTAQRRYPTLSLEVYQQNTRAITFYQAMGFTLVESAWQPDTRHATWIMRWQADQRL</sequence>
<dbReference type="SUPFAM" id="SSF55729">
    <property type="entry name" value="Acyl-CoA N-acyltransferases (Nat)"/>
    <property type="match status" value="1"/>
</dbReference>
<dbReference type="InterPro" id="IPR016181">
    <property type="entry name" value="Acyl_CoA_acyltransferase"/>
</dbReference>
<dbReference type="RefSeq" id="WP_238714866.1">
    <property type="nucleotide sequence ID" value="NZ_JAEPBH010000047.1"/>
</dbReference>